<evidence type="ECO:0000313" key="2">
    <source>
        <dbReference type="EMBL" id="HEM68013.1"/>
    </source>
</evidence>
<feature type="transmembrane region" description="Helical" evidence="1">
    <location>
        <begin position="170"/>
        <end position="188"/>
    </location>
</feature>
<dbReference type="AlphaFoldDB" id="A0A7J2U6V0"/>
<comment type="caution">
    <text evidence="2">The sequence shown here is derived from an EMBL/GenBank/DDBJ whole genome shotgun (WGS) entry which is preliminary data.</text>
</comment>
<gene>
    <name evidence="2" type="ORF">ENO26_10710</name>
</gene>
<feature type="transmembrane region" description="Helical" evidence="1">
    <location>
        <begin position="341"/>
        <end position="366"/>
    </location>
</feature>
<proteinExistence type="predicted"/>
<keyword evidence="1" id="KW-0812">Transmembrane</keyword>
<dbReference type="EMBL" id="DSEU01000072">
    <property type="protein sequence ID" value="HEM68013.1"/>
    <property type="molecule type" value="Genomic_DNA"/>
</dbReference>
<feature type="transmembrane region" description="Helical" evidence="1">
    <location>
        <begin position="208"/>
        <end position="225"/>
    </location>
</feature>
<feature type="transmembrane region" description="Helical" evidence="1">
    <location>
        <begin position="300"/>
        <end position="321"/>
    </location>
</feature>
<feature type="transmembrane region" description="Helical" evidence="1">
    <location>
        <begin position="439"/>
        <end position="459"/>
    </location>
</feature>
<feature type="transmembrane region" description="Helical" evidence="1">
    <location>
        <begin position="378"/>
        <end position="401"/>
    </location>
</feature>
<keyword evidence="1" id="KW-1133">Transmembrane helix</keyword>
<evidence type="ECO:0000256" key="1">
    <source>
        <dbReference type="SAM" id="Phobius"/>
    </source>
</evidence>
<sequence length="464" mass="52352">MISAARNPLLILFLLLSGFTLLYAYFTIASVPRVAGWESLENFCVSPQQNLFDLLYERLYLDVDGRRFVFRGLFVVYMGGGDNMTVDVIPPSAPWRCTLIIKDAIRGSIEANYSQVFPTARVALPVIIAPRPSIYYVDVRAETMLRSVERACLVYTIAVHPSKRVDASNITIAFSIVLVMGASVVVVLRPRARYWGLLGEIVMNTKFVWLWLFTPLTILVAYSTLLNTSPIVAPFAPPITSDVDAQLIALQNVSDLSDVELLAIYGTMSSVLLTLLFTYRREIGEEKLRDLLPYPRWRRYLATLLTHLILMYIPLYIVSVLHLFQLIPHIAVNNPGIFFRYLFHLLTATIFVHALTSLIPLVVSVLSPKVSLSMLLSVVPYLLLLYETPIASVLLSFLPYIRSFRSINHYAYSVIHVYLRAPEKADITRLGGGLTCSQYLYGTVALYIALAFLLLLVYVRRENP</sequence>
<keyword evidence="1" id="KW-0472">Membrane</keyword>
<protein>
    <submittedName>
        <fullName evidence="2">Uncharacterized protein</fullName>
    </submittedName>
</protein>
<reference evidence="2" key="1">
    <citation type="journal article" date="2020" name="mSystems">
        <title>Genome- and Community-Level Interaction Insights into Carbon Utilization and Element Cycling Functions of Hydrothermarchaeota in Hydrothermal Sediment.</title>
        <authorList>
            <person name="Zhou Z."/>
            <person name="Liu Y."/>
            <person name="Xu W."/>
            <person name="Pan J."/>
            <person name="Luo Z.H."/>
            <person name="Li M."/>
        </authorList>
    </citation>
    <scope>NUCLEOTIDE SEQUENCE [LARGE SCALE GENOMIC DNA]</scope>
    <source>
        <strain evidence="2">SpSt-125</strain>
    </source>
</reference>
<feature type="transmembrane region" description="Helical" evidence="1">
    <location>
        <begin position="262"/>
        <end position="279"/>
    </location>
</feature>
<organism evidence="2">
    <name type="scientific">Ignisphaera aggregans</name>
    <dbReference type="NCBI Taxonomy" id="334771"/>
    <lineage>
        <taxon>Archaea</taxon>
        <taxon>Thermoproteota</taxon>
        <taxon>Thermoprotei</taxon>
        <taxon>Desulfurococcales</taxon>
        <taxon>Desulfurococcaceae</taxon>
        <taxon>Ignisphaera</taxon>
    </lineage>
</organism>
<name>A0A7J2U6V0_9CREN</name>
<accession>A0A7J2U6V0</accession>